<dbReference type="Pfam" id="PF25583">
    <property type="entry name" value="WCX"/>
    <property type="match status" value="1"/>
</dbReference>
<name>A0ABV7AWI2_9GAMM</name>
<evidence type="ECO:0000313" key="4">
    <source>
        <dbReference type="Proteomes" id="UP001595457"/>
    </source>
</evidence>
<organism evidence="3 4">
    <name type="scientific">Azotobacter bryophylli</name>
    <dbReference type="NCBI Taxonomy" id="1986537"/>
    <lineage>
        <taxon>Bacteria</taxon>
        <taxon>Pseudomonadati</taxon>
        <taxon>Pseudomonadota</taxon>
        <taxon>Gammaproteobacteria</taxon>
        <taxon>Pseudomonadales</taxon>
        <taxon>Pseudomonadaceae</taxon>
        <taxon>Azotobacter</taxon>
    </lineage>
</organism>
<dbReference type="InterPro" id="IPR026881">
    <property type="entry name" value="WYL_dom"/>
</dbReference>
<gene>
    <name evidence="3" type="ORF">ACFOJE_11645</name>
</gene>
<keyword evidence="4" id="KW-1185">Reference proteome</keyword>
<dbReference type="PROSITE" id="PS52050">
    <property type="entry name" value="WYL"/>
    <property type="match status" value="1"/>
</dbReference>
<feature type="domain" description="WYL" evidence="1">
    <location>
        <begin position="157"/>
        <end position="225"/>
    </location>
</feature>
<proteinExistence type="predicted"/>
<dbReference type="RefSeq" id="WP_377814517.1">
    <property type="nucleotide sequence ID" value="NZ_JBHRSJ010000022.1"/>
</dbReference>
<dbReference type="InterPro" id="IPR051534">
    <property type="entry name" value="CBASS_pafABC_assoc_protein"/>
</dbReference>
<dbReference type="Proteomes" id="UP001595457">
    <property type="component" value="Unassembled WGS sequence"/>
</dbReference>
<dbReference type="PANTHER" id="PTHR34580">
    <property type="match status" value="1"/>
</dbReference>
<dbReference type="Pfam" id="PF13280">
    <property type="entry name" value="WYL"/>
    <property type="match status" value="1"/>
</dbReference>
<dbReference type="InterPro" id="IPR057727">
    <property type="entry name" value="WCX_dom"/>
</dbReference>
<sequence>MPSSPHRNTLTRQWEILQLIPPRPPGITCADLHKKIVSAGFKVTRRTIERDLNDLSKPFALQCNDKGTPQGWYWSAGASVNLPGVSLGEALSLALIEDAIRPLLPSSMLQVLEPRFRFARQKLESLAERNQTLRWLDKVACVHPDLNLQPPQIPADILETLQEALLQEKQLRCRYYSAHNDKERELILNPLALVQRGPVAYLICTSPPYDDIRQYATHRFRQAEILPIPADGLAHFDLQDYLASDALQFGNPSKIELQAWISDNLARLLGETPLSPDMTLEKLPDGYRLRATMSDTWQLQWWILSQSDALVVESPPSLRARIAEKLRQTAARYECEQMEKTSA</sequence>
<accession>A0ABV7AWI2</accession>
<comment type="caution">
    <text evidence="3">The sequence shown here is derived from an EMBL/GenBank/DDBJ whole genome shotgun (WGS) entry which is preliminary data.</text>
</comment>
<evidence type="ECO:0000313" key="3">
    <source>
        <dbReference type="EMBL" id="MFC2972862.1"/>
    </source>
</evidence>
<feature type="domain" description="WCX" evidence="2">
    <location>
        <begin position="254"/>
        <end position="329"/>
    </location>
</feature>
<evidence type="ECO:0000259" key="1">
    <source>
        <dbReference type="Pfam" id="PF13280"/>
    </source>
</evidence>
<reference evidence="4" key="1">
    <citation type="journal article" date="2019" name="Int. J. Syst. Evol. Microbiol.">
        <title>The Global Catalogue of Microorganisms (GCM) 10K type strain sequencing project: providing services to taxonomists for standard genome sequencing and annotation.</title>
        <authorList>
            <consortium name="The Broad Institute Genomics Platform"/>
            <consortium name="The Broad Institute Genome Sequencing Center for Infectious Disease"/>
            <person name="Wu L."/>
            <person name="Ma J."/>
        </authorList>
    </citation>
    <scope>NUCLEOTIDE SEQUENCE [LARGE SCALE GENOMIC DNA]</scope>
    <source>
        <strain evidence="4">KCTC 62195</strain>
    </source>
</reference>
<dbReference type="EMBL" id="JBHRSJ010000022">
    <property type="protein sequence ID" value="MFC2972862.1"/>
    <property type="molecule type" value="Genomic_DNA"/>
</dbReference>
<evidence type="ECO:0000259" key="2">
    <source>
        <dbReference type="Pfam" id="PF25583"/>
    </source>
</evidence>
<dbReference type="PANTHER" id="PTHR34580:SF1">
    <property type="entry name" value="PROTEIN PAFC"/>
    <property type="match status" value="1"/>
</dbReference>
<protein>
    <submittedName>
        <fullName evidence="3">Helix-turn-helix transcriptional regulator</fullName>
    </submittedName>
</protein>